<comment type="caution">
    <text evidence="3">The sequence shown here is derived from an EMBL/GenBank/DDBJ whole genome shotgun (WGS) entry which is preliminary data.</text>
</comment>
<name>A0A926DEH9_9FIRM</name>
<organism evidence="3 4">
    <name type="scientific">Feifania hominis</name>
    <dbReference type="NCBI Taxonomy" id="2763660"/>
    <lineage>
        <taxon>Bacteria</taxon>
        <taxon>Bacillati</taxon>
        <taxon>Bacillota</taxon>
        <taxon>Clostridia</taxon>
        <taxon>Eubacteriales</taxon>
        <taxon>Feifaniaceae</taxon>
        <taxon>Feifania</taxon>
    </lineage>
</organism>
<dbReference type="Pfam" id="PF12917">
    <property type="entry name" value="YfbR-like"/>
    <property type="match status" value="1"/>
</dbReference>
<proteinExistence type="predicted"/>
<keyword evidence="4" id="KW-1185">Reference proteome</keyword>
<dbReference type="SMART" id="SM00471">
    <property type="entry name" value="HDc"/>
    <property type="match status" value="1"/>
</dbReference>
<dbReference type="SUPFAM" id="SSF109604">
    <property type="entry name" value="HD-domain/PDEase-like"/>
    <property type="match status" value="1"/>
</dbReference>
<feature type="domain" description="HD/PDEase" evidence="2">
    <location>
        <begin position="25"/>
        <end position="150"/>
    </location>
</feature>
<dbReference type="RefSeq" id="WP_249300164.1">
    <property type="nucleotide sequence ID" value="NZ_JACRSP010000002.1"/>
</dbReference>
<dbReference type="NCBIfam" id="NF003009">
    <property type="entry name" value="PRK03826.1"/>
    <property type="match status" value="1"/>
</dbReference>
<dbReference type="GO" id="GO:0002953">
    <property type="term" value="F:5'-deoxynucleotidase activity"/>
    <property type="evidence" value="ECO:0007669"/>
    <property type="project" value="UniProtKB-EC"/>
</dbReference>
<dbReference type="EC" id="3.1.3.89" evidence="3"/>
<evidence type="ECO:0000313" key="4">
    <source>
        <dbReference type="Proteomes" id="UP000620366"/>
    </source>
</evidence>
<sequence>MEHPFFAFLFRMKYINRWGLMKNTVSENIEEHSLEVAVLAHALALIGREIYSRDIDAERVACLALYHDAPEIITGDLPTPVKYYSEKMRDVYREVEQDSVEKLLRMLPEELAPAYRACLTGEENEAELYRYVKAADKLAAYIKCLEELKAGNREFHRAALSNREALDRLELPELTYFCEHFLGSFELTLDEMDLK</sequence>
<evidence type="ECO:0000256" key="1">
    <source>
        <dbReference type="ARBA" id="ARBA00022801"/>
    </source>
</evidence>
<accession>A0A926DEH9</accession>
<dbReference type="Proteomes" id="UP000620366">
    <property type="component" value="Unassembled WGS sequence"/>
</dbReference>
<protein>
    <submittedName>
        <fullName evidence="3">5'-deoxynucleotidase</fullName>
        <ecNumber evidence="3">3.1.3.89</ecNumber>
    </submittedName>
</protein>
<evidence type="ECO:0000313" key="3">
    <source>
        <dbReference type="EMBL" id="MBC8536377.1"/>
    </source>
</evidence>
<gene>
    <name evidence="3" type="primary">yfbR</name>
    <name evidence="3" type="ORF">H8695_06680</name>
</gene>
<dbReference type="AlphaFoldDB" id="A0A926DEH9"/>
<dbReference type="Gene3D" id="1.10.3210.10">
    <property type="entry name" value="Hypothetical protein af1432"/>
    <property type="match status" value="1"/>
</dbReference>
<dbReference type="EMBL" id="JACRSP010000002">
    <property type="protein sequence ID" value="MBC8536377.1"/>
    <property type="molecule type" value="Genomic_DNA"/>
</dbReference>
<keyword evidence="1 3" id="KW-0378">Hydrolase</keyword>
<dbReference type="PANTHER" id="PTHR11845:SF13">
    <property type="entry name" value="5'-DEOXYNUCLEOTIDASE HDDC2"/>
    <property type="match status" value="1"/>
</dbReference>
<evidence type="ECO:0000259" key="2">
    <source>
        <dbReference type="SMART" id="SM00471"/>
    </source>
</evidence>
<dbReference type="GO" id="GO:0005737">
    <property type="term" value="C:cytoplasm"/>
    <property type="evidence" value="ECO:0007669"/>
    <property type="project" value="TreeGrafter"/>
</dbReference>
<dbReference type="InterPro" id="IPR039356">
    <property type="entry name" value="YfbR/HDDC2"/>
</dbReference>
<reference evidence="3" key="1">
    <citation type="submission" date="2020-08" db="EMBL/GenBank/DDBJ databases">
        <title>Genome public.</title>
        <authorList>
            <person name="Liu C."/>
            <person name="Sun Q."/>
        </authorList>
    </citation>
    <scope>NUCLEOTIDE SEQUENCE</scope>
    <source>
        <strain evidence="3">BX7</strain>
    </source>
</reference>
<dbReference type="CDD" id="cd00077">
    <property type="entry name" value="HDc"/>
    <property type="match status" value="1"/>
</dbReference>
<dbReference type="PANTHER" id="PTHR11845">
    <property type="entry name" value="5'-DEOXYNUCLEOTIDASE HDDC2"/>
    <property type="match status" value="1"/>
</dbReference>
<dbReference type="InterPro" id="IPR003607">
    <property type="entry name" value="HD/PDEase_dom"/>
</dbReference>